<feature type="coiled-coil region" evidence="1">
    <location>
        <begin position="112"/>
        <end position="139"/>
    </location>
</feature>
<dbReference type="EMBL" id="JAKEKT020000053">
    <property type="protein sequence ID" value="KAL1640172.1"/>
    <property type="molecule type" value="Genomic_DNA"/>
</dbReference>
<dbReference type="Proteomes" id="UP001521184">
    <property type="component" value="Unassembled WGS sequence"/>
</dbReference>
<evidence type="ECO:0000256" key="1">
    <source>
        <dbReference type="SAM" id="Coils"/>
    </source>
</evidence>
<evidence type="ECO:0000313" key="2">
    <source>
        <dbReference type="EMBL" id="KAL1640172.1"/>
    </source>
</evidence>
<evidence type="ECO:0000313" key="3">
    <source>
        <dbReference type="Proteomes" id="UP001521184"/>
    </source>
</evidence>
<keyword evidence="1" id="KW-0175">Coiled coil</keyword>
<sequence length="180" mass="20864">MDTASFLLITPDKLYNTEKPYAMVVPAGSDIPKEAQSTLKYTRYNNIMLTDARGLPENDFSHEKQGFKFKCHPVFSLDQFIANTQSVELYCQRIMQLVTHEFHADKTFCYDLRDVAQRIRRLLSENEKLRARNITAENRVEGQEQFITFLLRRNSESPSDGHLPDVDHTIPEYGSQCVQQ</sequence>
<name>A0ABR3TKU5_9PEZI</name>
<comment type="caution">
    <text evidence="2">The sequence shown here is derived from an EMBL/GenBank/DDBJ whole genome shotgun (WGS) entry which is preliminary data.</text>
</comment>
<organism evidence="2 3">
    <name type="scientific">Diplodia intermedia</name>
    <dbReference type="NCBI Taxonomy" id="856260"/>
    <lineage>
        <taxon>Eukaryota</taxon>
        <taxon>Fungi</taxon>
        <taxon>Dikarya</taxon>
        <taxon>Ascomycota</taxon>
        <taxon>Pezizomycotina</taxon>
        <taxon>Dothideomycetes</taxon>
        <taxon>Dothideomycetes incertae sedis</taxon>
        <taxon>Botryosphaeriales</taxon>
        <taxon>Botryosphaeriaceae</taxon>
        <taxon>Diplodia</taxon>
    </lineage>
</organism>
<proteinExistence type="predicted"/>
<gene>
    <name evidence="2" type="ORF">SLS58_007123</name>
</gene>
<keyword evidence="3" id="KW-1185">Reference proteome</keyword>
<accession>A0ABR3TKU5</accession>
<feature type="non-terminal residue" evidence="2">
    <location>
        <position position="180"/>
    </location>
</feature>
<reference evidence="2 3" key="1">
    <citation type="journal article" date="2023" name="Plant Dis.">
        <title>First Report of Diplodia intermedia Causing Canker and Dieback Diseases on Apple Trees in Canada.</title>
        <authorList>
            <person name="Ellouze W."/>
            <person name="Ilyukhin E."/>
            <person name="Sulman M."/>
            <person name="Ali S."/>
        </authorList>
    </citation>
    <scope>NUCLEOTIDE SEQUENCE [LARGE SCALE GENOMIC DNA]</scope>
    <source>
        <strain evidence="2 3">M45-28</strain>
    </source>
</reference>
<protein>
    <submittedName>
        <fullName evidence="2">Uncharacterized protein</fullName>
    </submittedName>
</protein>